<dbReference type="AlphaFoldDB" id="A0A917H3H5"/>
<name>A0A917H3H5_9BACL</name>
<dbReference type="EMBL" id="BMHY01000003">
    <property type="protein sequence ID" value="GGG66272.1"/>
    <property type="molecule type" value="Genomic_DNA"/>
</dbReference>
<organism evidence="1 2">
    <name type="scientific">Paenibacillus radicis</name>
    <name type="common">ex Gao et al. 2016</name>
    <dbReference type="NCBI Taxonomy" id="1737354"/>
    <lineage>
        <taxon>Bacteria</taxon>
        <taxon>Bacillati</taxon>
        <taxon>Bacillota</taxon>
        <taxon>Bacilli</taxon>
        <taxon>Bacillales</taxon>
        <taxon>Paenibacillaceae</taxon>
        <taxon>Paenibacillus</taxon>
    </lineage>
</organism>
<sequence>MICPWCHEIVELRTDGTCPECKNEVNEEGEGGQEQSLPRSTELIDMFHHKFRCAKCGDGECDVKEVAMTGTGLSKLFDIQYNHYLFVSCCNCGFVEVYNPDVIRGSKTGSVSTVLDIIFGR</sequence>
<accession>A0A917H3H5</accession>
<dbReference type="RefSeq" id="WP_188888950.1">
    <property type="nucleotide sequence ID" value="NZ_BMHY01000003.1"/>
</dbReference>
<evidence type="ECO:0000313" key="2">
    <source>
        <dbReference type="Proteomes" id="UP000600247"/>
    </source>
</evidence>
<proteinExistence type="predicted"/>
<comment type="caution">
    <text evidence="1">The sequence shown here is derived from an EMBL/GenBank/DDBJ whole genome shotgun (WGS) entry which is preliminary data.</text>
</comment>
<evidence type="ECO:0000313" key="1">
    <source>
        <dbReference type="EMBL" id="GGG66272.1"/>
    </source>
</evidence>
<reference evidence="1 2" key="1">
    <citation type="journal article" date="2014" name="Int. J. Syst. Evol. Microbiol.">
        <title>Complete genome sequence of Corynebacterium casei LMG S-19264T (=DSM 44701T), isolated from a smear-ripened cheese.</title>
        <authorList>
            <consortium name="US DOE Joint Genome Institute (JGI-PGF)"/>
            <person name="Walter F."/>
            <person name="Albersmeier A."/>
            <person name="Kalinowski J."/>
            <person name="Ruckert C."/>
        </authorList>
    </citation>
    <scope>NUCLEOTIDE SEQUENCE [LARGE SCALE GENOMIC DNA]</scope>
    <source>
        <strain evidence="1 2">CGMCC 1.15286</strain>
    </source>
</reference>
<evidence type="ECO:0008006" key="3">
    <source>
        <dbReference type="Google" id="ProtNLM"/>
    </source>
</evidence>
<dbReference type="Proteomes" id="UP000600247">
    <property type="component" value="Unassembled WGS sequence"/>
</dbReference>
<dbReference type="InterPro" id="IPR018652">
    <property type="entry name" value="DUF2082_NA-bd_Znr"/>
</dbReference>
<keyword evidence="2" id="KW-1185">Reference proteome</keyword>
<dbReference type="Pfam" id="PF09855">
    <property type="entry name" value="Zn_ribbon_13"/>
    <property type="match status" value="1"/>
</dbReference>
<gene>
    <name evidence="1" type="ORF">GCM10010918_20880</name>
</gene>
<protein>
    <recommendedName>
        <fullName evidence="3">Nucleic acid-binding protein</fullName>
    </recommendedName>
</protein>